<feature type="region of interest" description="Disordered" evidence="1">
    <location>
        <begin position="66"/>
        <end position="102"/>
    </location>
</feature>
<comment type="caution">
    <text evidence="2">The sequence shown here is derived from an EMBL/GenBank/DDBJ whole genome shotgun (WGS) entry which is preliminary data.</text>
</comment>
<proteinExistence type="predicted"/>
<feature type="compositionally biased region" description="Basic and acidic residues" evidence="1">
    <location>
        <begin position="87"/>
        <end position="102"/>
    </location>
</feature>
<dbReference type="EMBL" id="VSSQ01040588">
    <property type="protein sequence ID" value="MPM93879.1"/>
    <property type="molecule type" value="Genomic_DNA"/>
</dbReference>
<organism evidence="2">
    <name type="scientific">bioreactor metagenome</name>
    <dbReference type="NCBI Taxonomy" id="1076179"/>
    <lineage>
        <taxon>unclassified sequences</taxon>
        <taxon>metagenomes</taxon>
        <taxon>ecological metagenomes</taxon>
    </lineage>
</organism>
<name>A0A645DX88_9ZZZZ</name>
<dbReference type="AlphaFoldDB" id="A0A645DX88"/>
<protein>
    <submittedName>
        <fullName evidence="2">Uncharacterized protein</fullName>
    </submittedName>
</protein>
<accession>A0A645DX88</accession>
<evidence type="ECO:0000256" key="1">
    <source>
        <dbReference type="SAM" id="MobiDB-lite"/>
    </source>
</evidence>
<reference evidence="2" key="1">
    <citation type="submission" date="2019-08" db="EMBL/GenBank/DDBJ databases">
        <authorList>
            <person name="Kucharzyk K."/>
            <person name="Murdoch R.W."/>
            <person name="Higgins S."/>
            <person name="Loffler F."/>
        </authorList>
    </citation>
    <scope>NUCLEOTIDE SEQUENCE</scope>
</reference>
<sequence length="102" mass="10599">MTVAAGGSSGATDGDRSEESPESGSEQGGCDAGTGLISVLFLLPELLTKNAGNRKRKATTRVFKTQGGISNQGCGSGETKDPYFSVHRAEGRSEFEGRRISS</sequence>
<gene>
    <name evidence="2" type="ORF">SDC9_141021</name>
</gene>
<evidence type="ECO:0000313" key="2">
    <source>
        <dbReference type="EMBL" id="MPM93879.1"/>
    </source>
</evidence>
<feature type="region of interest" description="Disordered" evidence="1">
    <location>
        <begin position="1"/>
        <end position="31"/>
    </location>
</feature>